<dbReference type="RefSeq" id="WP_057666621.1">
    <property type="nucleotide sequence ID" value="NZ_LDJH01000017.1"/>
</dbReference>
<dbReference type="Pfam" id="PF11906">
    <property type="entry name" value="DUF3426"/>
    <property type="match status" value="1"/>
</dbReference>
<name>A0A0R0BIH4_9GAMM</name>
<protein>
    <recommendedName>
        <fullName evidence="5">DUF3426 domain-containing protein</fullName>
    </recommendedName>
</protein>
<evidence type="ECO:0008006" key="5">
    <source>
        <dbReference type="Google" id="ProtNLM"/>
    </source>
</evidence>
<dbReference type="PATRIC" id="fig|266128.3.peg.1016"/>
<dbReference type="EMBL" id="LDJH01000017">
    <property type="protein sequence ID" value="KRG57103.1"/>
    <property type="molecule type" value="Genomic_DNA"/>
</dbReference>
<dbReference type="STRING" id="266128.ABB25_10705"/>
<feature type="region of interest" description="Disordered" evidence="1">
    <location>
        <begin position="1"/>
        <end position="36"/>
    </location>
</feature>
<evidence type="ECO:0000313" key="4">
    <source>
        <dbReference type="Proteomes" id="UP000051254"/>
    </source>
</evidence>
<keyword evidence="2" id="KW-0472">Membrane</keyword>
<sequence>MSPHHPPRQSLAALLRSPAAASGSENTGDATGDAAADVTADTVSDAAQARSDALPAADAGIPATAAPAMATQTETVPLPAADGTPLTAAGAAVEATPTFLRQHRPGPAAARWQWAVLLGLALLLLLQVVLADRARLASSATHRPWLQSLCGLLACNLPAWQEPEAFTMLERSVLPVPGQPGTLQVEASFRNDARFAQALPLIELTLSTADGQVSGQRIFSPAEYLGGDDGLTLAPGQSAQARFQLVEPEPAAEAFHFRFR</sequence>
<dbReference type="AlphaFoldDB" id="A0A0R0BIH4"/>
<accession>A0A0R0BIH4</accession>
<organism evidence="3 4">
    <name type="scientific">Stenotrophomonas koreensis</name>
    <dbReference type="NCBI Taxonomy" id="266128"/>
    <lineage>
        <taxon>Bacteria</taxon>
        <taxon>Pseudomonadati</taxon>
        <taxon>Pseudomonadota</taxon>
        <taxon>Gammaproteobacteria</taxon>
        <taxon>Lysobacterales</taxon>
        <taxon>Lysobacteraceae</taxon>
        <taxon>Stenotrophomonas</taxon>
    </lineage>
</organism>
<feature type="transmembrane region" description="Helical" evidence="2">
    <location>
        <begin position="112"/>
        <end position="131"/>
    </location>
</feature>
<reference evidence="3 4" key="1">
    <citation type="submission" date="2015-05" db="EMBL/GenBank/DDBJ databases">
        <title>Genome sequencing and analysis of members of genus Stenotrophomonas.</title>
        <authorList>
            <person name="Patil P.P."/>
            <person name="Midha S."/>
            <person name="Patil P.B."/>
        </authorList>
    </citation>
    <scope>NUCLEOTIDE SEQUENCE [LARGE SCALE GENOMIC DNA]</scope>
    <source>
        <strain evidence="3 4">DSM 17805</strain>
    </source>
</reference>
<comment type="caution">
    <text evidence="3">The sequence shown here is derived from an EMBL/GenBank/DDBJ whole genome shotgun (WGS) entry which is preliminary data.</text>
</comment>
<evidence type="ECO:0000256" key="2">
    <source>
        <dbReference type="SAM" id="Phobius"/>
    </source>
</evidence>
<dbReference type="InterPro" id="IPR021834">
    <property type="entry name" value="DUF3426"/>
</dbReference>
<keyword evidence="2" id="KW-1133">Transmembrane helix</keyword>
<feature type="compositionally biased region" description="Low complexity" evidence="1">
    <location>
        <begin position="10"/>
        <end position="36"/>
    </location>
</feature>
<keyword evidence="2" id="KW-0812">Transmembrane</keyword>
<proteinExistence type="predicted"/>
<evidence type="ECO:0000313" key="3">
    <source>
        <dbReference type="EMBL" id="KRG57103.1"/>
    </source>
</evidence>
<dbReference type="Proteomes" id="UP000051254">
    <property type="component" value="Unassembled WGS sequence"/>
</dbReference>
<gene>
    <name evidence="3" type="ORF">ABB25_10705</name>
</gene>
<keyword evidence="4" id="KW-1185">Reference proteome</keyword>
<evidence type="ECO:0000256" key="1">
    <source>
        <dbReference type="SAM" id="MobiDB-lite"/>
    </source>
</evidence>
<dbReference type="OrthoDB" id="6717714at2"/>